<proteinExistence type="predicted"/>
<dbReference type="PANTHER" id="PTHR48098">
    <property type="entry name" value="ENTEROCHELIN ESTERASE-RELATED"/>
    <property type="match status" value="1"/>
</dbReference>
<name>H6SND4_PARPM</name>
<dbReference type="HOGENOM" id="CLU_037618_1_2_5"/>
<organism evidence="1 2">
    <name type="scientific">Pararhodospirillum photometricum DSM 122</name>
    <dbReference type="NCBI Taxonomy" id="1150469"/>
    <lineage>
        <taxon>Bacteria</taxon>
        <taxon>Pseudomonadati</taxon>
        <taxon>Pseudomonadota</taxon>
        <taxon>Alphaproteobacteria</taxon>
        <taxon>Rhodospirillales</taxon>
        <taxon>Rhodospirillaceae</taxon>
        <taxon>Pararhodospirillum</taxon>
    </lineage>
</organism>
<keyword evidence="2" id="KW-1185">Reference proteome</keyword>
<dbReference type="KEGG" id="rpm:RSPPHO_02639"/>
<reference evidence="1 2" key="1">
    <citation type="submission" date="2012-02" db="EMBL/GenBank/DDBJ databases">
        <title>Shotgun genome sequence of Phaeospirillum photometricum DSM 122.</title>
        <authorList>
            <person name="Duquesne K."/>
            <person name="Sturgis J."/>
        </authorList>
    </citation>
    <scope>NUCLEOTIDE SEQUENCE [LARGE SCALE GENOMIC DNA]</scope>
    <source>
        <strain evidence="2">DSM122</strain>
    </source>
</reference>
<dbReference type="AlphaFoldDB" id="H6SND4"/>
<dbReference type="InterPro" id="IPR000801">
    <property type="entry name" value="Esterase-like"/>
</dbReference>
<dbReference type="InterPro" id="IPR029058">
    <property type="entry name" value="AB_hydrolase_fold"/>
</dbReference>
<dbReference type="RefSeq" id="WP_014415896.1">
    <property type="nucleotide sequence ID" value="NC_017059.1"/>
</dbReference>
<sequence length="305" mass="33603">MPLPSPEISRRVRGVVSGLLSLFLVLAVLGAVARPGWAGTVREEHLASAVLGRDYPFLVYLPDPPRGAPGKQAGAPLPVLYLLHGANGDEHAWVDKGKMVATLDRLIAEKRIKPLIVVMPGHKGMWWVDGHGDKAETVLLKELLPEVERRFPVRSDRAGRAVAGLSAGGFATLRLAFKYPQLFAAGAALSPAIYAPEPPAGSSARKDPAFQKKNGRFDARLWQRLNWPSLLDAYRNQPLRVPLYINSGDRDRFDIAYHAAVFHHTVRPLQPEAIAFRVVDGDHEWPVWERTLGDALLFMDPYLGG</sequence>
<protein>
    <submittedName>
        <fullName evidence="1">Putative esterase</fullName>
    </submittedName>
</protein>
<dbReference type="InterPro" id="IPR050583">
    <property type="entry name" value="Mycobacterial_A85_antigen"/>
</dbReference>
<dbReference type="Gene3D" id="3.40.50.1820">
    <property type="entry name" value="alpha/beta hydrolase"/>
    <property type="match status" value="1"/>
</dbReference>
<evidence type="ECO:0000313" key="2">
    <source>
        <dbReference type="Proteomes" id="UP000033220"/>
    </source>
</evidence>
<dbReference type="Pfam" id="PF00756">
    <property type="entry name" value="Esterase"/>
    <property type="match status" value="1"/>
</dbReference>
<accession>H6SND4</accession>
<dbReference type="STRING" id="1150469.RSPPHO_02639"/>
<dbReference type="Proteomes" id="UP000033220">
    <property type="component" value="Chromosome DSM 122"/>
</dbReference>
<evidence type="ECO:0000313" key="1">
    <source>
        <dbReference type="EMBL" id="CCG09265.1"/>
    </source>
</evidence>
<gene>
    <name evidence="1" type="ORF">RSPPHO_02639</name>
</gene>
<dbReference type="eggNOG" id="COG0627">
    <property type="taxonomic scope" value="Bacteria"/>
</dbReference>
<dbReference type="EMBL" id="HE663493">
    <property type="protein sequence ID" value="CCG09265.1"/>
    <property type="molecule type" value="Genomic_DNA"/>
</dbReference>
<dbReference type="OrthoDB" id="9784036at2"/>
<dbReference type="PATRIC" id="fig|1150469.3.peg.3000"/>
<dbReference type="SUPFAM" id="SSF53474">
    <property type="entry name" value="alpha/beta-Hydrolases"/>
    <property type="match status" value="1"/>
</dbReference>
<dbReference type="GO" id="GO:0016747">
    <property type="term" value="F:acyltransferase activity, transferring groups other than amino-acyl groups"/>
    <property type="evidence" value="ECO:0007669"/>
    <property type="project" value="TreeGrafter"/>
</dbReference>
<dbReference type="PANTHER" id="PTHR48098:SF1">
    <property type="entry name" value="DIACYLGLYCEROL ACYLTRANSFERASE_MYCOLYLTRANSFERASE AG85A"/>
    <property type="match status" value="1"/>
</dbReference>